<evidence type="ECO:0000256" key="1">
    <source>
        <dbReference type="ARBA" id="ARBA00023015"/>
    </source>
</evidence>
<dbReference type="PROSITE" id="PS51077">
    <property type="entry name" value="HTH_ICLR"/>
    <property type="match status" value="1"/>
</dbReference>
<dbReference type="Pfam" id="PF01614">
    <property type="entry name" value="IclR_C"/>
    <property type="match status" value="1"/>
</dbReference>
<dbReference type="Proteomes" id="UP000008221">
    <property type="component" value="Chromosome"/>
</dbReference>
<gene>
    <name evidence="6" type="ordered locus">Acel_0430</name>
</gene>
<evidence type="ECO:0000256" key="2">
    <source>
        <dbReference type="ARBA" id="ARBA00023125"/>
    </source>
</evidence>
<dbReference type="GO" id="GO:0003677">
    <property type="term" value="F:DNA binding"/>
    <property type="evidence" value="ECO:0007669"/>
    <property type="project" value="UniProtKB-KW"/>
</dbReference>
<proteinExistence type="predicted"/>
<dbReference type="KEGG" id="ace:Acel_0430"/>
<keyword evidence="7" id="KW-1185">Reference proteome</keyword>
<dbReference type="InterPro" id="IPR036388">
    <property type="entry name" value="WH-like_DNA-bd_sf"/>
</dbReference>
<keyword evidence="2" id="KW-0238">DNA-binding</keyword>
<dbReference type="STRING" id="351607.Acel_0430"/>
<evidence type="ECO:0000259" key="5">
    <source>
        <dbReference type="PROSITE" id="PS51078"/>
    </source>
</evidence>
<keyword evidence="1" id="KW-0805">Transcription regulation</keyword>
<dbReference type="InterPro" id="IPR050707">
    <property type="entry name" value="HTH_MetabolicPath_Reg"/>
</dbReference>
<evidence type="ECO:0000313" key="7">
    <source>
        <dbReference type="Proteomes" id="UP000008221"/>
    </source>
</evidence>
<reference evidence="6 7" key="1">
    <citation type="journal article" date="2009" name="Genome Res.">
        <title>Complete genome of the cellulolytic thermophile Acidothermus cellulolyticus 11B provides insights into its ecophysiological and evolutionary adaptations.</title>
        <authorList>
            <person name="Barabote R.D."/>
            <person name="Xie G."/>
            <person name="Leu D.H."/>
            <person name="Normand P."/>
            <person name="Necsulea A."/>
            <person name="Daubin V."/>
            <person name="Medigue C."/>
            <person name="Adney W.S."/>
            <person name="Xu X.C."/>
            <person name="Lapidus A."/>
            <person name="Parales R.E."/>
            <person name="Detter C."/>
            <person name="Pujic P."/>
            <person name="Bruce D."/>
            <person name="Lavire C."/>
            <person name="Challacombe J.F."/>
            <person name="Brettin T.S."/>
            <person name="Berry A.M."/>
        </authorList>
    </citation>
    <scope>NUCLEOTIDE SEQUENCE [LARGE SCALE GENOMIC DNA]</scope>
    <source>
        <strain evidence="7">ATCC 43068 / DSM 8971 / 11B</strain>
    </source>
</reference>
<dbReference type="EMBL" id="CP000481">
    <property type="protein sequence ID" value="ABK52204.1"/>
    <property type="molecule type" value="Genomic_DNA"/>
</dbReference>
<dbReference type="PANTHER" id="PTHR30136">
    <property type="entry name" value="HELIX-TURN-HELIX TRANSCRIPTIONAL REGULATOR, ICLR FAMILY"/>
    <property type="match status" value="1"/>
</dbReference>
<feature type="domain" description="HTH iclR-type" evidence="4">
    <location>
        <begin position="1"/>
        <end position="61"/>
    </location>
</feature>
<dbReference type="GO" id="GO:0045892">
    <property type="term" value="P:negative regulation of DNA-templated transcription"/>
    <property type="evidence" value="ECO:0007669"/>
    <property type="project" value="TreeGrafter"/>
</dbReference>
<dbReference type="InterPro" id="IPR036390">
    <property type="entry name" value="WH_DNA-bd_sf"/>
</dbReference>
<dbReference type="PANTHER" id="PTHR30136:SF24">
    <property type="entry name" value="HTH-TYPE TRANSCRIPTIONAL REPRESSOR ALLR"/>
    <property type="match status" value="1"/>
</dbReference>
<dbReference type="Pfam" id="PF09339">
    <property type="entry name" value="HTH_IclR"/>
    <property type="match status" value="1"/>
</dbReference>
<dbReference type="GO" id="GO:0003700">
    <property type="term" value="F:DNA-binding transcription factor activity"/>
    <property type="evidence" value="ECO:0007669"/>
    <property type="project" value="TreeGrafter"/>
</dbReference>
<dbReference type="InterPro" id="IPR029016">
    <property type="entry name" value="GAF-like_dom_sf"/>
</dbReference>
<dbReference type="Gene3D" id="1.10.10.10">
    <property type="entry name" value="Winged helix-like DNA-binding domain superfamily/Winged helix DNA-binding domain"/>
    <property type="match status" value="1"/>
</dbReference>
<dbReference type="InParanoid" id="A0LRZ4"/>
<sequence length="255" mass="27519">MWRALQIVSTVAQGSAQGSTLSELAHACGLSKSATHSLVRTLVDAGYLRAIEPGPRYTLGIVLVHLGDVAARQFPLTEMAAPILRKLSEETRLTIRLAIADDGYPVFVERIDALDAVRFHAPLGVRELPHTSAAGKAILATLTDAEVRRIAEECGLPRRTAKSICDVPTLLHDLAMTRRRGYAIDDEEDVDGVFCVAAPFFDHRGRCGGALSATGVKVGVPTWRLQELGDVVRLGAEQLTKVLGGTLPAEWEHAR</sequence>
<dbReference type="InterPro" id="IPR014757">
    <property type="entry name" value="Tscrpt_reg_IclR_C"/>
</dbReference>
<organism evidence="6 7">
    <name type="scientific">Acidothermus cellulolyticus (strain ATCC 43068 / DSM 8971 / 11B)</name>
    <dbReference type="NCBI Taxonomy" id="351607"/>
    <lineage>
        <taxon>Bacteria</taxon>
        <taxon>Bacillati</taxon>
        <taxon>Actinomycetota</taxon>
        <taxon>Actinomycetes</taxon>
        <taxon>Acidothermales</taxon>
        <taxon>Acidothermaceae</taxon>
        <taxon>Acidothermus</taxon>
    </lineage>
</organism>
<dbReference type="FunCoup" id="A0LRZ4">
    <property type="interactions" value="1"/>
</dbReference>
<evidence type="ECO:0000259" key="4">
    <source>
        <dbReference type="PROSITE" id="PS51077"/>
    </source>
</evidence>
<dbReference type="SUPFAM" id="SSF46785">
    <property type="entry name" value="Winged helix' DNA-binding domain"/>
    <property type="match status" value="1"/>
</dbReference>
<dbReference type="Gene3D" id="3.30.450.40">
    <property type="match status" value="1"/>
</dbReference>
<accession>A0LRZ4</accession>
<dbReference type="AlphaFoldDB" id="A0LRZ4"/>
<name>A0LRZ4_ACIC1</name>
<dbReference type="SUPFAM" id="SSF55781">
    <property type="entry name" value="GAF domain-like"/>
    <property type="match status" value="1"/>
</dbReference>
<dbReference type="eggNOG" id="COG1414">
    <property type="taxonomic scope" value="Bacteria"/>
</dbReference>
<keyword evidence="3" id="KW-0804">Transcription</keyword>
<evidence type="ECO:0000313" key="6">
    <source>
        <dbReference type="EMBL" id="ABK52204.1"/>
    </source>
</evidence>
<protein>
    <submittedName>
        <fullName evidence="6">Transcriptional regulator, IclR family</fullName>
    </submittedName>
</protein>
<dbReference type="HOGENOM" id="CLU_062618_6_0_11"/>
<feature type="domain" description="IclR-ED" evidence="5">
    <location>
        <begin position="62"/>
        <end position="245"/>
    </location>
</feature>
<dbReference type="SMART" id="SM00346">
    <property type="entry name" value="HTH_ICLR"/>
    <property type="match status" value="1"/>
</dbReference>
<dbReference type="PROSITE" id="PS51078">
    <property type="entry name" value="ICLR_ED"/>
    <property type="match status" value="1"/>
</dbReference>
<evidence type="ECO:0000256" key="3">
    <source>
        <dbReference type="ARBA" id="ARBA00023163"/>
    </source>
</evidence>
<dbReference type="InterPro" id="IPR005471">
    <property type="entry name" value="Tscrpt_reg_IclR_N"/>
</dbReference>